<keyword evidence="2" id="KW-1185">Reference proteome</keyword>
<dbReference type="EMBL" id="CP113520">
    <property type="protein sequence ID" value="WAJ28480.1"/>
    <property type="molecule type" value="Genomic_DNA"/>
</dbReference>
<keyword evidence="1" id="KW-0238">DNA-binding</keyword>
<dbReference type="Proteomes" id="UP001163223">
    <property type="component" value="Chromosome"/>
</dbReference>
<name>A0ACD4NNF9_9HYPH</name>
<accession>A0ACD4NNF9</accession>
<proteinExistence type="predicted"/>
<protein>
    <submittedName>
        <fullName evidence="1">LacI family DNA-binding transcriptional regulator</fullName>
    </submittedName>
</protein>
<evidence type="ECO:0000313" key="2">
    <source>
        <dbReference type="Proteomes" id="UP001163223"/>
    </source>
</evidence>
<gene>
    <name evidence="1" type="ORF">OXU80_27350</name>
</gene>
<sequence>MIEHPRTVTVADVARAAGVSKATAARVLGGYGTVGAELTARVLAAAERLDYRPNELARTMATGRSSTIGVVIGDVENPFFGHLTRGITDRAKSFGYGVIVTNSAESVAEERAAVAMLLGKRVDGLIVAPADRSHSDHLEDAIGRGMPVVLVDREVEELRVDAVVADDRKAAASAVRYLVDAGHRRIAYLTSTECDEVGYRDPRQIKLTTVLHRIEGMLKVSNAAGIAEPERYIRLGAVDAAASGLILDALLSLPDRPTAILASDSKLALDVLQAAQRANLLIPRDLSLVTFDDAEWTRAISPTVTVLAQPSHELGAEAVRLLIERVEGRREISRVVLETRLVHRGSVAIPNVPE</sequence>
<evidence type="ECO:0000313" key="1">
    <source>
        <dbReference type="EMBL" id="WAJ28480.1"/>
    </source>
</evidence>
<organism evidence="1 2">
    <name type="scientific">Antarcticirhabdus aurantiaca</name>
    <dbReference type="NCBI Taxonomy" id="2606717"/>
    <lineage>
        <taxon>Bacteria</taxon>
        <taxon>Pseudomonadati</taxon>
        <taxon>Pseudomonadota</taxon>
        <taxon>Alphaproteobacteria</taxon>
        <taxon>Hyphomicrobiales</taxon>
        <taxon>Aurantimonadaceae</taxon>
        <taxon>Antarcticirhabdus</taxon>
    </lineage>
</organism>
<reference evidence="1" key="1">
    <citation type="submission" date="2022-11" db="EMBL/GenBank/DDBJ databases">
        <title>beta-Carotene-producing bacterium, Jeongeuplla avenae sp. nov., alleviates the salt stress of Arabidopsis seedlings.</title>
        <authorList>
            <person name="Jiang L."/>
            <person name="Lee J."/>
        </authorList>
    </citation>
    <scope>NUCLEOTIDE SEQUENCE</scope>
    <source>
        <strain evidence="1">DY_R2A_6</strain>
    </source>
</reference>